<dbReference type="GO" id="GO:0005262">
    <property type="term" value="F:calcium channel activity"/>
    <property type="evidence" value="ECO:0007669"/>
    <property type="project" value="TreeGrafter"/>
</dbReference>
<feature type="transmembrane region" description="Helical" evidence="5">
    <location>
        <begin position="175"/>
        <end position="197"/>
    </location>
</feature>
<feature type="transmembrane region" description="Helical" evidence="5">
    <location>
        <begin position="6"/>
        <end position="23"/>
    </location>
</feature>
<feature type="transmembrane region" description="Helical" evidence="5">
    <location>
        <begin position="130"/>
        <end position="147"/>
    </location>
</feature>
<evidence type="ECO:0000256" key="2">
    <source>
        <dbReference type="ARBA" id="ARBA00022692"/>
    </source>
</evidence>
<dbReference type="InterPro" id="IPR044880">
    <property type="entry name" value="NCX_ion-bd_dom_sf"/>
</dbReference>
<evidence type="ECO:0000259" key="6">
    <source>
        <dbReference type="Pfam" id="PF01699"/>
    </source>
</evidence>
<dbReference type="EMBL" id="WMQE01000018">
    <property type="protein sequence ID" value="MTK21539.1"/>
    <property type="molecule type" value="Genomic_DNA"/>
</dbReference>
<sequence length="324" mass="35066">MGLLLLQYVGLSFLVVFSSIKISECVDELDQRTKLGGALIGGILLAGVTSLPELITSISSTMMLNNPDLAFGNILGSNAFNVFILAVGNIVFIKHMLFNNIGRSNTMTNVINCSIYIIILFTFFSPTITQVGHVGTASISIAVLYYLNLKLASNLESNDNQSSDLPNPSESMLNLILRFVFFAIVIVISSLLVSITTDNIARETGVGSSFVGAIFLGVATSLPEMTSLISLIRMRNYDIAVGNIVGSNLFNFGIIALTDVLYFSGNIFEIADISNSLLVFVGLAESIVLAFVLFGIKIKNKFLYAIPSVLIILVYCYYITTSLK</sequence>
<accession>A0A9X5APN0</accession>
<evidence type="ECO:0000256" key="3">
    <source>
        <dbReference type="ARBA" id="ARBA00022989"/>
    </source>
</evidence>
<name>A0A9X5APN0_9FIRM</name>
<dbReference type="AlphaFoldDB" id="A0A9X5APN0"/>
<feature type="transmembrane region" description="Helical" evidence="5">
    <location>
        <begin position="105"/>
        <end position="124"/>
    </location>
</feature>
<dbReference type="Pfam" id="PF01699">
    <property type="entry name" value="Na_Ca_ex"/>
    <property type="match status" value="2"/>
</dbReference>
<feature type="transmembrane region" description="Helical" evidence="5">
    <location>
        <begin position="277"/>
        <end position="295"/>
    </location>
</feature>
<organism evidence="7 8">
    <name type="scientific">Turicibacter sanguinis</name>
    <dbReference type="NCBI Taxonomy" id="154288"/>
    <lineage>
        <taxon>Bacteria</taxon>
        <taxon>Bacillati</taxon>
        <taxon>Bacillota</taxon>
        <taxon>Erysipelotrichia</taxon>
        <taxon>Erysipelotrichales</taxon>
        <taxon>Turicibacteraceae</taxon>
        <taxon>Turicibacter</taxon>
    </lineage>
</organism>
<dbReference type="RefSeq" id="WP_006785198.1">
    <property type="nucleotide sequence ID" value="NZ_CAJJOK010000020.1"/>
</dbReference>
<evidence type="ECO:0000256" key="4">
    <source>
        <dbReference type="ARBA" id="ARBA00023136"/>
    </source>
</evidence>
<evidence type="ECO:0000256" key="1">
    <source>
        <dbReference type="ARBA" id="ARBA00004141"/>
    </source>
</evidence>
<evidence type="ECO:0000313" key="8">
    <source>
        <dbReference type="Proteomes" id="UP000487649"/>
    </source>
</evidence>
<protein>
    <submittedName>
        <fullName evidence="7">Sodium:proton exchanger</fullName>
    </submittedName>
</protein>
<proteinExistence type="predicted"/>
<comment type="subcellular location">
    <subcellularLocation>
        <location evidence="1">Membrane</location>
        <topology evidence="1">Multi-pass membrane protein</topology>
    </subcellularLocation>
</comment>
<feature type="transmembrane region" description="Helical" evidence="5">
    <location>
        <begin position="302"/>
        <end position="320"/>
    </location>
</feature>
<keyword evidence="2 5" id="KW-0812">Transmembrane</keyword>
<feature type="transmembrane region" description="Helical" evidence="5">
    <location>
        <begin position="209"/>
        <end position="232"/>
    </location>
</feature>
<feature type="domain" description="Sodium/calcium exchanger membrane region" evidence="6">
    <location>
        <begin position="8"/>
        <end position="147"/>
    </location>
</feature>
<dbReference type="GO" id="GO:0006874">
    <property type="term" value="P:intracellular calcium ion homeostasis"/>
    <property type="evidence" value="ECO:0007669"/>
    <property type="project" value="TreeGrafter"/>
</dbReference>
<feature type="domain" description="Sodium/calcium exchanger membrane region" evidence="6">
    <location>
        <begin position="176"/>
        <end position="323"/>
    </location>
</feature>
<dbReference type="Proteomes" id="UP000487649">
    <property type="component" value="Unassembled WGS sequence"/>
</dbReference>
<evidence type="ECO:0000256" key="5">
    <source>
        <dbReference type="SAM" id="Phobius"/>
    </source>
</evidence>
<keyword evidence="4 5" id="KW-0472">Membrane</keyword>
<keyword evidence="3 5" id="KW-1133">Transmembrane helix</keyword>
<dbReference type="GO" id="GO:0008273">
    <property type="term" value="F:calcium, potassium:sodium antiporter activity"/>
    <property type="evidence" value="ECO:0007669"/>
    <property type="project" value="TreeGrafter"/>
</dbReference>
<dbReference type="Gene3D" id="1.20.1420.30">
    <property type="entry name" value="NCX, central ion-binding region"/>
    <property type="match status" value="1"/>
</dbReference>
<comment type="caution">
    <text evidence="7">The sequence shown here is derived from an EMBL/GenBank/DDBJ whole genome shotgun (WGS) entry which is preliminary data.</text>
</comment>
<dbReference type="PANTHER" id="PTHR10846:SF8">
    <property type="entry name" value="INNER MEMBRANE PROTEIN YRBG"/>
    <property type="match status" value="1"/>
</dbReference>
<gene>
    <name evidence="7" type="ORF">GMA92_08910</name>
</gene>
<feature type="transmembrane region" description="Helical" evidence="5">
    <location>
        <begin position="244"/>
        <end position="265"/>
    </location>
</feature>
<reference evidence="7 8" key="1">
    <citation type="journal article" date="2019" name="Nat. Med.">
        <title>A library of human gut bacterial isolates paired with longitudinal multiomics data enables mechanistic microbiome research.</title>
        <authorList>
            <person name="Poyet M."/>
            <person name="Groussin M."/>
            <person name="Gibbons S.M."/>
            <person name="Avila-Pacheco J."/>
            <person name="Jiang X."/>
            <person name="Kearney S.M."/>
            <person name="Perrotta A.R."/>
            <person name="Berdy B."/>
            <person name="Zhao S."/>
            <person name="Lieberman T.D."/>
            <person name="Swanson P.K."/>
            <person name="Smith M."/>
            <person name="Roesemann S."/>
            <person name="Alexander J.E."/>
            <person name="Rich S.A."/>
            <person name="Livny J."/>
            <person name="Vlamakis H."/>
            <person name="Clish C."/>
            <person name="Bullock K."/>
            <person name="Deik A."/>
            <person name="Scott J."/>
            <person name="Pierce K.A."/>
            <person name="Xavier R.J."/>
            <person name="Alm E.J."/>
        </authorList>
    </citation>
    <scope>NUCLEOTIDE SEQUENCE [LARGE SCALE GENOMIC DNA]</scope>
    <source>
        <strain evidence="7 8">BIOML-A198</strain>
    </source>
</reference>
<feature type="transmembrane region" description="Helical" evidence="5">
    <location>
        <begin position="70"/>
        <end position="93"/>
    </location>
</feature>
<dbReference type="GO" id="GO:0005886">
    <property type="term" value="C:plasma membrane"/>
    <property type="evidence" value="ECO:0007669"/>
    <property type="project" value="TreeGrafter"/>
</dbReference>
<dbReference type="InterPro" id="IPR004481">
    <property type="entry name" value="K/Na/Ca-exchanger"/>
</dbReference>
<dbReference type="PANTHER" id="PTHR10846">
    <property type="entry name" value="SODIUM/POTASSIUM/CALCIUM EXCHANGER"/>
    <property type="match status" value="1"/>
</dbReference>
<feature type="transmembrane region" description="Helical" evidence="5">
    <location>
        <begin position="35"/>
        <end position="58"/>
    </location>
</feature>
<evidence type="ECO:0000313" key="7">
    <source>
        <dbReference type="EMBL" id="MTK21539.1"/>
    </source>
</evidence>
<dbReference type="InterPro" id="IPR004837">
    <property type="entry name" value="NaCa_Exmemb"/>
</dbReference>